<protein>
    <submittedName>
        <fullName evidence="2">Uncharacterized protein</fullName>
    </submittedName>
</protein>
<accession>A0A2H3JTQ0</accession>
<feature type="compositionally biased region" description="Low complexity" evidence="1">
    <location>
        <begin position="223"/>
        <end position="234"/>
    </location>
</feature>
<feature type="region of interest" description="Disordered" evidence="1">
    <location>
        <begin position="394"/>
        <end position="419"/>
    </location>
</feature>
<evidence type="ECO:0000313" key="3">
    <source>
        <dbReference type="Proteomes" id="UP000218811"/>
    </source>
</evidence>
<feature type="compositionally biased region" description="Basic residues" evidence="1">
    <location>
        <begin position="353"/>
        <end position="362"/>
    </location>
</feature>
<sequence>MRPDRPCQGSARVSACKRGVSQHLPGRRPCNQPRTGGADRLNNRALGLDDPQLHPAPRAYLQRRTNARGIASTPTPVTRATAQALGRQAGYSPSAHGGTTRLNNWDLQRCSGLTTKHPRLSSRPKGRPCPRTYRARGSLCVATTAAHALGGCWTSESKRAPRRTPPAATRPSRPTVAHQRKAIRQGQPPESYDTAASHSHRPPAYSTHKGGQRRIIAKATRRAPTSNSGAAASPNAPPLLPAASIKARSRHAARQRGQPPPLRRTQAPSRTTNGTGTRRTDYRGPGPRLLDTSHRCHSHSPSGQGVSTPRHATASPVHSDTAHGKAASDAQGPASFRSAGSQRSSATPNPKYPAKRRRHRPSSKGGGQGNKSSEGQNKENNVLTHLWERNAHVGLGQPRTRHHAQSGRSGRLSVTVPLA</sequence>
<keyword evidence="3" id="KW-1185">Reference proteome</keyword>
<feature type="compositionally biased region" description="Low complexity" evidence="1">
    <location>
        <begin position="270"/>
        <end position="288"/>
    </location>
</feature>
<dbReference type="AlphaFoldDB" id="A0A2H3JTQ0"/>
<feature type="compositionally biased region" description="Basic residues" evidence="1">
    <location>
        <begin position="210"/>
        <end position="221"/>
    </location>
</feature>
<dbReference type="EMBL" id="KB467998">
    <property type="protein sequence ID" value="PCH39487.1"/>
    <property type="molecule type" value="Genomic_DNA"/>
</dbReference>
<feature type="compositionally biased region" description="Low complexity" evidence="1">
    <location>
        <begin position="165"/>
        <end position="175"/>
    </location>
</feature>
<name>A0A2H3JTQ0_WOLCO</name>
<evidence type="ECO:0000256" key="1">
    <source>
        <dbReference type="SAM" id="MobiDB-lite"/>
    </source>
</evidence>
<dbReference type="Proteomes" id="UP000218811">
    <property type="component" value="Unassembled WGS sequence"/>
</dbReference>
<feature type="region of interest" description="Disordered" evidence="1">
    <location>
        <begin position="18"/>
        <end position="52"/>
    </location>
</feature>
<reference evidence="2 3" key="1">
    <citation type="journal article" date="2012" name="Science">
        <title>The Paleozoic origin of enzymatic lignin decomposition reconstructed from 31 fungal genomes.</title>
        <authorList>
            <person name="Floudas D."/>
            <person name="Binder M."/>
            <person name="Riley R."/>
            <person name="Barry K."/>
            <person name="Blanchette R.A."/>
            <person name="Henrissat B."/>
            <person name="Martinez A.T."/>
            <person name="Otillar R."/>
            <person name="Spatafora J.W."/>
            <person name="Yadav J.S."/>
            <person name="Aerts A."/>
            <person name="Benoit I."/>
            <person name="Boyd A."/>
            <person name="Carlson A."/>
            <person name="Copeland A."/>
            <person name="Coutinho P.M."/>
            <person name="de Vries R.P."/>
            <person name="Ferreira P."/>
            <person name="Findley K."/>
            <person name="Foster B."/>
            <person name="Gaskell J."/>
            <person name="Glotzer D."/>
            <person name="Gorecki P."/>
            <person name="Heitman J."/>
            <person name="Hesse C."/>
            <person name="Hori C."/>
            <person name="Igarashi K."/>
            <person name="Jurgens J.A."/>
            <person name="Kallen N."/>
            <person name="Kersten P."/>
            <person name="Kohler A."/>
            <person name="Kuees U."/>
            <person name="Kumar T.K.A."/>
            <person name="Kuo A."/>
            <person name="LaButti K."/>
            <person name="Larrondo L.F."/>
            <person name="Lindquist E."/>
            <person name="Ling A."/>
            <person name="Lombard V."/>
            <person name="Lucas S."/>
            <person name="Lundell T."/>
            <person name="Martin R."/>
            <person name="McLaughlin D.J."/>
            <person name="Morgenstern I."/>
            <person name="Morin E."/>
            <person name="Murat C."/>
            <person name="Nagy L.G."/>
            <person name="Nolan M."/>
            <person name="Ohm R.A."/>
            <person name="Patyshakuliyeva A."/>
            <person name="Rokas A."/>
            <person name="Ruiz-Duenas F.J."/>
            <person name="Sabat G."/>
            <person name="Salamov A."/>
            <person name="Samejima M."/>
            <person name="Schmutz J."/>
            <person name="Slot J.C."/>
            <person name="St John F."/>
            <person name="Stenlid J."/>
            <person name="Sun H."/>
            <person name="Sun S."/>
            <person name="Syed K."/>
            <person name="Tsang A."/>
            <person name="Wiebenga A."/>
            <person name="Young D."/>
            <person name="Pisabarro A."/>
            <person name="Eastwood D.C."/>
            <person name="Martin F."/>
            <person name="Cullen D."/>
            <person name="Grigoriev I.V."/>
            <person name="Hibbett D.S."/>
        </authorList>
    </citation>
    <scope>NUCLEOTIDE SEQUENCE [LARGE SCALE GENOMIC DNA]</scope>
    <source>
        <strain evidence="2 3">MD-104</strain>
    </source>
</reference>
<organism evidence="2 3">
    <name type="scientific">Wolfiporia cocos (strain MD-104)</name>
    <name type="common">Brown rot fungus</name>
    <dbReference type="NCBI Taxonomy" id="742152"/>
    <lineage>
        <taxon>Eukaryota</taxon>
        <taxon>Fungi</taxon>
        <taxon>Dikarya</taxon>
        <taxon>Basidiomycota</taxon>
        <taxon>Agaricomycotina</taxon>
        <taxon>Agaricomycetes</taxon>
        <taxon>Polyporales</taxon>
        <taxon>Phaeolaceae</taxon>
        <taxon>Wolfiporia</taxon>
    </lineage>
</organism>
<feature type="compositionally biased region" description="Polar residues" evidence="1">
    <location>
        <begin position="338"/>
        <end position="348"/>
    </location>
</feature>
<proteinExistence type="predicted"/>
<gene>
    <name evidence="2" type="ORF">WOLCODRAFT_159066</name>
</gene>
<evidence type="ECO:0000313" key="2">
    <source>
        <dbReference type="EMBL" id="PCH39487.1"/>
    </source>
</evidence>
<feature type="region of interest" description="Disordered" evidence="1">
    <location>
        <begin position="156"/>
        <end position="377"/>
    </location>
</feature>